<protein>
    <submittedName>
        <fullName evidence="2">Uncharacterized protein</fullName>
    </submittedName>
</protein>
<accession>A0AAD9ADY7</accession>
<dbReference type="EMBL" id="JAQOWY010000281">
    <property type="protein sequence ID" value="KAK1845215.1"/>
    <property type="molecule type" value="Genomic_DNA"/>
</dbReference>
<dbReference type="Proteomes" id="UP001243330">
    <property type="component" value="Unassembled WGS sequence"/>
</dbReference>
<feature type="region of interest" description="Disordered" evidence="1">
    <location>
        <begin position="78"/>
        <end position="106"/>
    </location>
</feature>
<proteinExistence type="predicted"/>
<keyword evidence="3" id="KW-1185">Reference proteome</keyword>
<reference evidence="2" key="1">
    <citation type="submission" date="2023-01" db="EMBL/GenBank/DDBJ databases">
        <title>Colletotrichum chrysophilum M932 genome sequence.</title>
        <authorList>
            <person name="Baroncelli R."/>
        </authorList>
    </citation>
    <scope>NUCLEOTIDE SEQUENCE</scope>
    <source>
        <strain evidence="2">M932</strain>
    </source>
</reference>
<evidence type="ECO:0000313" key="3">
    <source>
        <dbReference type="Proteomes" id="UP001243330"/>
    </source>
</evidence>
<gene>
    <name evidence="2" type="ORF">CCHR01_12166</name>
</gene>
<dbReference type="AlphaFoldDB" id="A0AAD9ADY7"/>
<comment type="caution">
    <text evidence="2">The sequence shown here is derived from an EMBL/GenBank/DDBJ whole genome shotgun (WGS) entry which is preliminary data.</text>
</comment>
<name>A0AAD9ADY7_9PEZI</name>
<sequence>MPNVRYPFTRDNSNTLIIDGHREMAESHPGENLAVGVAAGLKLAGLEVFYKELTHQEEEDRQKDKDLEAVTIGDISANATSLHKLKPMGEMRKSPPADTTTPVSAV</sequence>
<organism evidence="2 3">
    <name type="scientific">Colletotrichum chrysophilum</name>
    <dbReference type="NCBI Taxonomy" id="1836956"/>
    <lineage>
        <taxon>Eukaryota</taxon>
        <taxon>Fungi</taxon>
        <taxon>Dikarya</taxon>
        <taxon>Ascomycota</taxon>
        <taxon>Pezizomycotina</taxon>
        <taxon>Sordariomycetes</taxon>
        <taxon>Hypocreomycetidae</taxon>
        <taxon>Glomerellales</taxon>
        <taxon>Glomerellaceae</taxon>
        <taxon>Colletotrichum</taxon>
        <taxon>Colletotrichum gloeosporioides species complex</taxon>
    </lineage>
</organism>
<feature type="compositionally biased region" description="Polar residues" evidence="1">
    <location>
        <begin position="97"/>
        <end position="106"/>
    </location>
</feature>
<evidence type="ECO:0000313" key="2">
    <source>
        <dbReference type="EMBL" id="KAK1845215.1"/>
    </source>
</evidence>
<evidence type="ECO:0000256" key="1">
    <source>
        <dbReference type="SAM" id="MobiDB-lite"/>
    </source>
</evidence>